<dbReference type="GO" id="GO:0016020">
    <property type="term" value="C:membrane"/>
    <property type="evidence" value="ECO:0007669"/>
    <property type="project" value="InterPro"/>
</dbReference>
<dbReference type="SUPFAM" id="SSF56935">
    <property type="entry name" value="Porins"/>
    <property type="match status" value="1"/>
</dbReference>
<organism evidence="3 4">
    <name type="scientific">Pontivivens ytuae</name>
    <dbReference type="NCBI Taxonomy" id="2789856"/>
    <lineage>
        <taxon>Bacteria</taxon>
        <taxon>Pseudomonadati</taxon>
        <taxon>Pseudomonadota</taxon>
        <taxon>Alphaproteobacteria</taxon>
        <taxon>Rhodobacterales</taxon>
        <taxon>Paracoccaceae</taxon>
        <taxon>Pontivivens</taxon>
    </lineage>
</organism>
<evidence type="ECO:0000313" key="4">
    <source>
        <dbReference type="Proteomes" id="UP000594800"/>
    </source>
</evidence>
<dbReference type="RefSeq" id="WP_196104642.1">
    <property type="nucleotide sequence ID" value="NZ_CP064942.1"/>
</dbReference>
<dbReference type="Gene3D" id="2.40.160.10">
    <property type="entry name" value="Porin"/>
    <property type="match status" value="1"/>
</dbReference>
<evidence type="ECO:0000259" key="2">
    <source>
        <dbReference type="Pfam" id="PF13609"/>
    </source>
</evidence>
<dbReference type="GO" id="GO:0015288">
    <property type="term" value="F:porin activity"/>
    <property type="evidence" value="ECO:0007669"/>
    <property type="project" value="InterPro"/>
</dbReference>
<keyword evidence="4" id="KW-1185">Reference proteome</keyword>
<evidence type="ECO:0000256" key="1">
    <source>
        <dbReference type="SAM" id="SignalP"/>
    </source>
</evidence>
<accession>A0A7S9QDM8</accession>
<proteinExistence type="predicted"/>
<dbReference type="AlphaFoldDB" id="A0A7S9QDM8"/>
<dbReference type="InterPro" id="IPR033900">
    <property type="entry name" value="Gram_neg_porin_domain"/>
</dbReference>
<feature type="domain" description="Porin" evidence="2">
    <location>
        <begin position="7"/>
        <end position="319"/>
    </location>
</feature>
<feature type="signal peptide" evidence="1">
    <location>
        <begin position="1"/>
        <end position="22"/>
    </location>
</feature>
<protein>
    <submittedName>
        <fullName evidence="3">Porin</fullName>
    </submittedName>
</protein>
<sequence length="339" mass="34298">MKNVLFASTALVAFGFAGASFAQNANIAISGDAELGLTYQDTDATEGSGDAIRVHNDYEVSFALTGVTDGGISFGATGVFLDDSEATDTSAFISGAFGTITGGDTNGAFDQAMIEVAGGGLADEADFYLEGSVLGTVDLGDDGFDGAVDDNADNAADITGDAQIIRYDLALAAATFSVSYEDGEDEDGGSDVNAYGIGANFDLGDFANVGIAYQTLAGDGDLDGSQVFGISGSTELGGVELTATYSFADIESEANGDDEEFNIAASAEFSLGAAGVGVNIDYNEADETDAEALGYGAFMEYDLGGGADFVAAIGYQETEEAGSDDVDELRVGAGIGMSF</sequence>
<gene>
    <name evidence="3" type="ORF">I0K15_06830</name>
</gene>
<dbReference type="EMBL" id="CP064942">
    <property type="protein sequence ID" value="QPH55443.1"/>
    <property type="molecule type" value="Genomic_DNA"/>
</dbReference>
<keyword evidence="1" id="KW-0732">Signal</keyword>
<dbReference type="Proteomes" id="UP000594800">
    <property type="component" value="Chromosome"/>
</dbReference>
<feature type="chain" id="PRO_5032467586" evidence="1">
    <location>
        <begin position="23"/>
        <end position="339"/>
    </location>
</feature>
<evidence type="ECO:0000313" key="3">
    <source>
        <dbReference type="EMBL" id="QPH55443.1"/>
    </source>
</evidence>
<dbReference type="KEGG" id="poz:I0K15_06830"/>
<name>A0A7S9QDM8_9RHOB</name>
<dbReference type="InterPro" id="IPR023614">
    <property type="entry name" value="Porin_dom_sf"/>
</dbReference>
<dbReference type="Pfam" id="PF13609">
    <property type="entry name" value="Porin_4"/>
    <property type="match status" value="1"/>
</dbReference>
<reference evidence="3 4" key="1">
    <citation type="submission" date="2020-11" db="EMBL/GenBank/DDBJ databases">
        <title>Description of Pontivivens ytuae sp. nov. isolated from deep sea sediment of Mariana Trench.</title>
        <authorList>
            <person name="Wang Z."/>
            <person name="Sun Q.-L."/>
            <person name="Xu X.-D."/>
            <person name="Tang Y.-Z."/>
            <person name="Zhang J."/>
        </authorList>
    </citation>
    <scope>NUCLEOTIDE SEQUENCE [LARGE SCALE GENOMIC DNA]</scope>
    <source>
        <strain evidence="3 4">MT2928</strain>
    </source>
</reference>